<evidence type="ECO:0000256" key="1">
    <source>
        <dbReference type="SAM" id="MobiDB-lite"/>
    </source>
</evidence>
<feature type="region of interest" description="Disordered" evidence="1">
    <location>
        <begin position="1"/>
        <end position="97"/>
    </location>
</feature>
<evidence type="ECO:0000313" key="2">
    <source>
        <dbReference type="EMBL" id="KAK8240196.1"/>
    </source>
</evidence>
<dbReference type="Proteomes" id="UP001492380">
    <property type="component" value="Unassembled WGS sequence"/>
</dbReference>
<accession>A0ABR1YVN6</accession>
<dbReference type="PIRSF" id="PIRSF002590">
    <property type="entry name" value="HSP9/HSP12_fun"/>
    <property type="match status" value="1"/>
</dbReference>
<sequence length="97" mass="10058">MSDAGRKSVTDQVTEKVTPDSSKSTLDKAKETLTGTYDRAADAVQPNDSKSTSQQAADKVRGGSDDASDASKGYMQTAQETVGGLAQSVADTINGKK</sequence>
<keyword evidence="3" id="KW-1185">Reference proteome</keyword>
<dbReference type="EMBL" id="JBBWRZ010000003">
    <property type="protein sequence ID" value="KAK8240196.1"/>
    <property type="molecule type" value="Genomic_DNA"/>
</dbReference>
<dbReference type="Gene3D" id="6.10.280.100">
    <property type="match status" value="1"/>
</dbReference>
<feature type="compositionally biased region" description="Polar residues" evidence="1">
    <location>
        <begin position="46"/>
        <end position="56"/>
    </location>
</feature>
<gene>
    <name evidence="2" type="ORF">HDK90DRAFT_409883</name>
</gene>
<evidence type="ECO:0000313" key="3">
    <source>
        <dbReference type="Proteomes" id="UP001492380"/>
    </source>
</evidence>
<reference evidence="2 3" key="1">
    <citation type="submission" date="2024-04" db="EMBL/GenBank/DDBJ databases">
        <title>Phyllosticta paracitricarpa is synonymous to the EU quarantine fungus P. citricarpa based on phylogenomic analyses.</title>
        <authorList>
            <consortium name="Lawrence Berkeley National Laboratory"/>
            <person name="Van Ingen-Buijs V.A."/>
            <person name="Van Westerhoven A.C."/>
            <person name="Haridas S."/>
            <person name="Skiadas P."/>
            <person name="Martin F."/>
            <person name="Groenewald J.Z."/>
            <person name="Crous P.W."/>
            <person name="Seidl M.F."/>
        </authorList>
    </citation>
    <scope>NUCLEOTIDE SEQUENCE [LARGE SCALE GENOMIC DNA]</scope>
    <source>
        <strain evidence="2 3">CBS 123374</strain>
    </source>
</reference>
<comment type="caution">
    <text evidence="2">The sequence shown here is derived from an EMBL/GenBank/DDBJ whole genome shotgun (WGS) entry which is preliminary data.</text>
</comment>
<organism evidence="2 3">
    <name type="scientific">Phyllosticta capitalensis</name>
    <dbReference type="NCBI Taxonomy" id="121624"/>
    <lineage>
        <taxon>Eukaryota</taxon>
        <taxon>Fungi</taxon>
        <taxon>Dikarya</taxon>
        <taxon>Ascomycota</taxon>
        <taxon>Pezizomycotina</taxon>
        <taxon>Dothideomycetes</taxon>
        <taxon>Dothideomycetes incertae sedis</taxon>
        <taxon>Botryosphaeriales</taxon>
        <taxon>Phyllostictaceae</taxon>
        <taxon>Phyllosticta</taxon>
    </lineage>
</organism>
<feature type="compositionally biased region" description="Basic and acidic residues" evidence="1">
    <location>
        <begin position="1"/>
        <end position="18"/>
    </location>
</feature>
<proteinExistence type="predicted"/>
<protein>
    <submittedName>
        <fullName evidence="2">Heat shock protein 9/12-domain-containing protein</fullName>
    </submittedName>
</protein>
<dbReference type="InterPro" id="IPR007250">
    <property type="entry name" value="HSP9_HSP12"/>
</dbReference>
<name>A0ABR1YVN6_9PEZI</name>
<keyword evidence="2" id="KW-0346">Stress response</keyword>
<dbReference type="Pfam" id="PF04119">
    <property type="entry name" value="HSP9_HSP12"/>
    <property type="match status" value="1"/>
</dbReference>